<gene>
    <name evidence="2" type="ORF">PanWU01x14_160170</name>
</gene>
<dbReference type="EMBL" id="JXTB01000141">
    <property type="protein sequence ID" value="PON59268.1"/>
    <property type="molecule type" value="Genomic_DNA"/>
</dbReference>
<comment type="caution">
    <text evidence="2">The sequence shown here is derived from an EMBL/GenBank/DDBJ whole genome shotgun (WGS) entry which is preliminary data.</text>
</comment>
<proteinExistence type="predicted"/>
<dbReference type="AlphaFoldDB" id="A0A2P5CE05"/>
<evidence type="ECO:0000256" key="1">
    <source>
        <dbReference type="SAM" id="MobiDB-lite"/>
    </source>
</evidence>
<organism evidence="2 3">
    <name type="scientific">Parasponia andersonii</name>
    <name type="common">Sponia andersonii</name>
    <dbReference type="NCBI Taxonomy" id="3476"/>
    <lineage>
        <taxon>Eukaryota</taxon>
        <taxon>Viridiplantae</taxon>
        <taxon>Streptophyta</taxon>
        <taxon>Embryophyta</taxon>
        <taxon>Tracheophyta</taxon>
        <taxon>Spermatophyta</taxon>
        <taxon>Magnoliopsida</taxon>
        <taxon>eudicotyledons</taxon>
        <taxon>Gunneridae</taxon>
        <taxon>Pentapetalae</taxon>
        <taxon>rosids</taxon>
        <taxon>fabids</taxon>
        <taxon>Rosales</taxon>
        <taxon>Cannabaceae</taxon>
        <taxon>Parasponia</taxon>
    </lineage>
</organism>
<protein>
    <submittedName>
        <fullName evidence="2">Uncharacterized protein</fullName>
    </submittedName>
</protein>
<dbReference type="OrthoDB" id="426882at2759"/>
<evidence type="ECO:0000313" key="2">
    <source>
        <dbReference type="EMBL" id="PON59268.1"/>
    </source>
</evidence>
<dbReference type="Proteomes" id="UP000237105">
    <property type="component" value="Unassembled WGS sequence"/>
</dbReference>
<sequence>MDWRGKFSGAFLPSPPRDQIMDREAKAFESIIVAQILDEFAARFIIGSENALLGPSPSLAPNGLVQSDPNLDSWESEAPRVYRHGTAALTPTVRRVRSPKGLPTEYSGKRLTAQDPDIAFNAILGRCVPGISRPDRTAIYPDLTPDRLKPKEAAKIRPRQH</sequence>
<name>A0A2P5CE05_PARAD</name>
<feature type="region of interest" description="Disordered" evidence="1">
    <location>
        <begin position="138"/>
        <end position="161"/>
    </location>
</feature>
<keyword evidence="3" id="KW-1185">Reference proteome</keyword>
<evidence type="ECO:0000313" key="3">
    <source>
        <dbReference type="Proteomes" id="UP000237105"/>
    </source>
</evidence>
<feature type="compositionally biased region" description="Basic and acidic residues" evidence="1">
    <location>
        <begin position="144"/>
        <end position="155"/>
    </location>
</feature>
<reference evidence="3" key="1">
    <citation type="submission" date="2016-06" db="EMBL/GenBank/DDBJ databases">
        <title>Parallel loss of symbiosis genes in relatives of nitrogen-fixing non-legume Parasponia.</title>
        <authorList>
            <person name="Van Velzen R."/>
            <person name="Holmer R."/>
            <person name="Bu F."/>
            <person name="Rutten L."/>
            <person name="Van Zeijl A."/>
            <person name="Liu W."/>
            <person name="Santuari L."/>
            <person name="Cao Q."/>
            <person name="Sharma T."/>
            <person name="Shen D."/>
            <person name="Roswanjaya Y."/>
            <person name="Wardhani T."/>
            <person name="Kalhor M.S."/>
            <person name="Jansen J."/>
            <person name="Van den Hoogen J."/>
            <person name="Gungor B."/>
            <person name="Hartog M."/>
            <person name="Hontelez J."/>
            <person name="Verver J."/>
            <person name="Yang W.-C."/>
            <person name="Schijlen E."/>
            <person name="Repin R."/>
            <person name="Schilthuizen M."/>
            <person name="Schranz E."/>
            <person name="Heidstra R."/>
            <person name="Miyata K."/>
            <person name="Fedorova E."/>
            <person name="Kohlen W."/>
            <person name="Bisseling T."/>
            <person name="Smit S."/>
            <person name="Geurts R."/>
        </authorList>
    </citation>
    <scope>NUCLEOTIDE SEQUENCE [LARGE SCALE GENOMIC DNA]</scope>
    <source>
        <strain evidence="3">cv. WU1-14</strain>
    </source>
</reference>
<accession>A0A2P5CE05</accession>